<evidence type="ECO:0000313" key="12">
    <source>
        <dbReference type="Proteomes" id="UP000246036"/>
    </source>
</evidence>
<evidence type="ECO:0000256" key="3">
    <source>
        <dbReference type="ARBA" id="ARBA00022475"/>
    </source>
</evidence>
<dbReference type="Proteomes" id="UP000246036">
    <property type="component" value="Chromosome"/>
</dbReference>
<feature type="domain" description="PTS EIIC type-2" evidence="10">
    <location>
        <begin position="8"/>
        <end position="424"/>
    </location>
</feature>
<dbReference type="Pfam" id="PF03611">
    <property type="entry name" value="EIIC-GAT"/>
    <property type="match status" value="1"/>
</dbReference>
<keyword evidence="8 9" id="KW-0472">Membrane</keyword>
<keyword evidence="6 9" id="KW-0812">Transmembrane</keyword>
<comment type="subcellular location">
    <subcellularLocation>
        <location evidence="1">Cell membrane</location>
        <topology evidence="1">Multi-pass membrane protein</topology>
    </subcellularLocation>
</comment>
<accession>A0ABN5LHE1</accession>
<dbReference type="PROSITE" id="PS51104">
    <property type="entry name" value="PTS_EIIC_TYPE_2"/>
    <property type="match status" value="1"/>
</dbReference>
<dbReference type="PANTHER" id="PTHR37324">
    <property type="entry name" value="PTS SYSTEM GALACTITOL-SPECIFIC EIIC COMPONENT"/>
    <property type="match status" value="1"/>
</dbReference>
<feature type="transmembrane region" description="Helical" evidence="9">
    <location>
        <begin position="356"/>
        <end position="378"/>
    </location>
</feature>
<dbReference type="RefSeq" id="WP_109586294.1">
    <property type="nucleotide sequence ID" value="NZ_CP029477.1"/>
</dbReference>
<keyword evidence="3" id="KW-1003">Cell membrane</keyword>
<evidence type="ECO:0000256" key="5">
    <source>
        <dbReference type="ARBA" id="ARBA00022683"/>
    </source>
</evidence>
<evidence type="ECO:0000256" key="4">
    <source>
        <dbReference type="ARBA" id="ARBA00022597"/>
    </source>
</evidence>
<proteinExistence type="predicted"/>
<evidence type="ECO:0000256" key="7">
    <source>
        <dbReference type="ARBA" id="ARBA00022989"/>
    </source>
</evidence>
<evidence type="ECO:0000259" key="10">
    <source>
        <dbReference type="PROSITE" id="PS51104"/>
    </source>
</evidence>
<keyword evidence="5" id="KW-0598">Phosphotransferase system</keyword>
<keyword evidence="12" id="KW-1185">Reference proteome</keyword>
<evidence type="ECO:0000256" key="2">
    <source>
        <dbReference type="ARBA" id="ARBA00022448"/>
    </source>
</evidence>
<evidence type="ECO:0000256" key="9">
    <source>
        <dbReference type="SAM" id="Phobius"/>
    </source>
</evidence>
<keyword evidence="2" id="KW-0813">Transport</keyword>
<dbReference type="InterPro" id="IPR013014">
    <property type="entry name" value="PTS_EIIC_2"/>
</dbReference>
<evidence type="ECO:0000256" key="8">
    <source>
        <dbReference type="ARBA" id="ARBA00023136"/>
    </source>
</evidence>
<evidence type="ECO:0000313" key="11">
    <source>
        <dbReference type="EMBL" id="AWM75337.1"/>
    </source>
</evidence>
<keyword evidence="4" id="KW-0762">Sugar transport</keyword>
<dbReference type="PIRSF" id="PIRSF006304">
    <property type="entry name" value="GatC"/>
    <property type="match status" value="1"/>
</dbReference>
<feature type="transmembrane region" description="Helical" evidence="9">
    <location>
        <begin position="248"/>
        <end position="274"/>
    </location>
</feature>
<dbReference type="PANTHER" id="PTHR37324:SF2">
    <property type="entry name" value="PTS SYSTEM GALACTITOL-SPECIFIC EIIC COMPONENT"/>
    <property type="match status" value="1"/>
</dbReference>
<feature type="transmembrane region" description="Helical" evidence="9">
    <location>
        <begin position="222"/>
        <end position="242"/>
    </location>
</feature>
<feature type="transmembrane region" description="Helical" evidence="9">
    <location>
        <begin position="295"/>
        <end position="326"/>
    </location>
</feature>
<protein>
    <submittedName>
        <fullName evidence="11">PTS maltose transporter subunit IIABC</fullName>
    </submittedName>
</protein>
<evidence type="ECO:0000256" key="1">
    <source>
        <dbReference type="ARBA" id="ARBA00004651"/>
    </source>
</evidence>
<organism evidence="11 12">
    <name type="scientific">Lactobacillus kullabergensis</name>
    <dbReference type="NCBI Taxonomy" id="1218493"/>
    <lineage>
        <taxon>Bacteria</taxon>
        <taxon>Bacillati</taxon>
        <taxon>Bacillota</taxon>
        <taxon>Bacilli</taxon>
        <taxon>Lactobacillales</taxon>
        <taxon>Lactobacillaceae</taxon>
        <taxon>Lactobacillus</taxon>
    </lineage>
</organism>
<reference evidence="11 12" key="1">
    <citation type="submission" date="2018-05" db="EMBL/GenBank/DDBJ databases">
        <title>Reference genomes for bee gut microbiota database.</title>
        <authorList>
            <person name="Ellegaard K.M."/>
        </authorList>
    </citation>
    <scope>NUCLEOTIDE SEQUENCE [LARGE SCALE GENOMIC DNA]</scope>
    <source>
        <strain evidence="11 12">ESL0186</strain>
    </source>
</reference>
<gene>
    <name evidence="11" type="ORF">DKL58_04835</name>
</gene>
<feature type="transmembrane region" description="Helical" evidence="9">
    <location>
        <begin position="43"/>
        <end position="60"/>
    </location>
</feature>
<name>A0ABN5LHE1_9LACO</name>
<sequence>MNWVIAGLNWISGLGPMVMMPIVIFILGIIFKVKMGTLIKSSLTIGVGFAGVNIVINWFVQQVGPSVHLMVKHWGIQTSIMDVGWPARAAATWAFPLAAIVVFIVLALNILMIITKTTNTVMVDFWSYNHYIFTGALVWYLTKSALAALVASAVDAAISFKLADWTAPLAQKYFGLEGISFPTANSVGWAPVAWALNKLWSIIPGINKIDGRPEKIQKKFGFVGEPLFMGFIIGIIIGALAGEDIGKILIVGMSTSATMVLTPKMMQILMQGLIPFANSIKELLNKKFPGNKFTIGIDAALTVANSSAIACGIIMVPITLILSAILPGNRLLPISDIAYQAMWLSAWPVAFSKGNVFRGILSTIVITCFVLWIGTALAPIHTQLAIAGGFHLANGVKYISTEDAGTHIVGFIIYKIVELFKMIF</sequence>
<dbReference type="EMBL" id="CP029477">
    <property type="protein sequence ID" value="AWM75337.1"/>
    <property type="molecule type" value="Genomic_DNA"/>
</dbReference>
<dbReference type="InterPro" id="IPR013853">
    <property type="entry name" value="EIIC-GAT"/>
</dbReference>
<evidence type="ECO:0000256" key="6">
    <source>
        <dbReference type="ARBA" id="ARBA00022692"/>
    </source>
</evidence>
<feature type="transmembrane region" description="Helical" evidence="9">
    <location>
        <begin position="93"/>
        <end position="114"/>
    </location>
</feature>
<feature type="transmembrane region" description="Helical" evidence="9">
    <location>
        <begin position="6"/>
        <end position="31"/>
    </location>
</feature>
<keyword evidence="7 9" id="KW-1133">Transmembrane helix</keyword>
<dbReference type="InterPro" id="IPR004703">
    <property type="entry name" value="PTS_sugar-sp_permease"/>
</dbReference>